<dbReference type="InterPro" id="IPR007110">
    <property type="entry name" value="Ig-like_dom"/>
</dbReference>
<evidence type="ECO:0000256" key="6">
    <source>
        <dbReference type="SAM" id="MobiDB-lite"/>
    </source>
</evidence>
<name>A0ABY7E904_MYAAR</name>
<evidence type="ECO:0000256" key="3">
    <source>
        <dbReference type="ARBA" id="ARBA00023157"/>
    </source>
</evidence>
<proteinExistence type="predicted"/>
<evidence type="ECO:0000256" key="5">
    <source>
        <dbReference type="ARBA" id="ARBA00023319"/>
    </source>
</evidence>
<dbReference type="PROSITE" id="PS50835">
    <property type="entry name" value="IG_LIKE"/>
    <property type="match status" value="3"/>
</dbReference>
<feature type="domain" description="Ig-like" evidence="7">
    <location>
        <begin position="90"/>
        <end position="180"/>
    </location>
</feature>
<reference evidence="8" key="1">
    <citation type="submission" date="2022-11" db="EMBL/GenBank/DDBJ databases">
        <title>Centuries of genome instability and evolution in soft-shell clam transmissible cancer (bioRxiv).</title>
        <authorList>
            <person name="Hart S.F.M."/>
            <person name="Yonemitsu M.A."/>
            <person name="Giersch R.M."/>
            <person name="Beal B.F."/>
            <person name="Arriagada G."/>
            <person name="Davis B.W."/>
            <person name="Ostrander E.A."/>
            <person name="Goff S.P."/>
            <person name="Metzger M.J."/>
        </authorList>
    </citation>
    <scope>NUCLEOTIDE SEQUENCE</scope>
    <source>
        <strain evidence="8">MELC-2E11</strain>
        <tissue evidence="8">Siphon/mantle</tissue>
    </source>
</reference>
<keyword evidence="3" id="KW-1015">Disulfide bond</keyword>
<dbReference type="Pfam" id="PF13927">
    <property type="entry name" value="Ig_3"/>
    <property type="match status" value="1"/>
</dbReference>
<feature type="region of interest" description="Disordered" evidence="6">
    <location>
        <begin position="581"/>
        <end position="604"/>
    </location>
</feature>
<dbReference type="InterPro" id="IPR003598">
    <property type="entry name" value="Ig_sub2"/>
</dbReference>
<organism evidence="8 9">
    <name type="scientific">Mya arenaria</name>
    <name type="common">Soft-shell clam</name>
    <dbReference type="NCBI Taxonomy" id="6604"/>
    <lineage>
        <taxon>Eukaryota</taxon>
        <taxon>Metazoa</taxon>
        <taxon>Spiralia</taxon>
        <taxon>Lophotrochozoa</taxon>
        <taxon>Mollusca</taxon>
        <taxon>Bivalvia</taxon>
        <taxon>Autobranchia</taxon>
        <taxon>Heteroconchia</taxon>
        <taxon>Euheterodonta</taxon>
        <taxon>Imparidentia</taxon>
        <taxon>Neoheterodontei</taxon>
        <taxon>Myida</taxon>
        <taxon>Myoidea</taxon>
        <taxon>Myidae</taxon>
        <taxon>Mya</taxon>
    </lineage>
</organism>
<comment type="subcellular location">
    <subcellularLocation>
        <location evidence="1">Membrane</location>
        <topology evidence="1">Single-pass type I membrane protein</topology>
    </subcellularLocation>
</comment>
<keyword evidence="4" id="KW-0325">Glycoprotein</keyword>
<dbReference type="PANTHER" id="PTHR11640:SF31">
    <property type="entry name" value="IRREGULAR CHIASM C-ROUGHEST PROTEIN-RELATED"/>
    <property type="match status" value="1"/>
</dbReference>
<dbReference type="InterPro" id="IPR051275">
    <property type="entry name" value="Cell_adhesion_signaling"/>
</dbReference>
<keyword evidence="9" id="KW-1185">Reference proteome</keyword>
<dbReference type="InterPro" id="IPR036179">
    <property type="entry name" value="Ig-like_dom_sf"/>
</dbReference>
<evidence type="ECO:0000256" key="1">
    <source>
        <dbReference type="ARBA" id="ARBA00004479"/>
    </source>
</evidence>
<evidence type="ECO:0000313" key="9">
    <source>
        <dbReference type="Proteomes" id="UP001164746"/>
    </source>
</evidence>
<feature type="domain" description="Ig-like" evidence="7">
    <location>
        <begin position="5"/>
        <end position="89"/>
    </location>
</feature>
<evidence type="ECO:0000256" key="4">
    <source>
        <dbReference type="ARBA" id="ARBA00023180"/>
    </source>
</evidence>
<dbReference type="SMART" id="SM00409">
    <property type="entry name" value="IG"/>
    <property type="match status" value="4"/>
</dbReference>
<evidence type="ECO:0000259" key="7">
    <source>
        <dbReference type="PROSITE" id="PS50835"/>
    </source>
</evidence>
<accession>A0ABY7E904</accession>
<dbReference type="InterPro" id="IPR003599">
    <property type="entry name" value="Ig_sub"/>
</dbReference>
<feature type="non-terminal residue" evidence="8">
    <location>
        <position position="604"/>
    </location>
</feature>
<sequence length="604" mass="67079">PPSKPLCTIRATPVSKDAVFLEGTNGTISCTSSANPPLITYNWSTPSRGQVSGANLSLIDVQHSTDQGQYTLTVTNTMDPTKENNETVGPQVRLPEKYDISEGSALNYSCLSIPGNPSQTTVVWTRLFDNRQWHSRIVNISQVQKSDDGLYTCTTTNKMTPTGLPVQNGNESIVSDFNVTEHIGTLNVTKAENSNVTFTCKVDSNPQASINIRKDGEIKKSIDTSTQLEYTISNLTCYDAGLYTCYGSNKFNNDTPSKKDLRVLVTCTPRRPSARQHDNATLQYTVFAYPIPNPSQFVWKKCPISKNCSNISTLSGKTEVTTIGLSSNLTIFDIDEDDYGMYIISIDNDIGEELVEEMYLQPAGPPELPTEFHVIEESIGETHATLTWIPGFNNGFRQTFHLSFRTVDELANGLNDIVSDKELSENINYTMKQLRPGERRKDELKHHVDEDDELPDVVENSMYVPAGNITRQINNLDADAVYAQPNKNKASSSEDASLYAEVNKLAKKKAAEKKRKKTTYENKAFDLTYGNHETPEKKKNVNKDGLVYADLDFPKAPKGQKPYIHGLDDMTVYAEVDLSQKADRLPDSDDDASDGKNIGMPVNK</sequence>
<evidence type="ECO:0000256" key="2">
    <source>
        <dbReference type="ARBA" id="ARBA00023136"/>
    </source>
</evidence>
<keyword evidence="2" id="KW-0472">Membrane</keyword>
<keyword evidence="5" id="KW-0393">Immunoglobulin domain</keyword>
<evidence type="ECO:0000313" key="8">
    <source>
        <dbReference type="EMBL" id="WAR05470.1"/>
    </source>
</evidence>
<dbReference type="SMART" id="SM00408">
    <property type="entry name" value="IGc2"/>
    <property type="match status" value="3"/>
</dbReference>
<dbReference type="Gene3D" id="2.60.40.10">
    <property type="entry name" value="Immunoglobulins"/>
    <property type="match status" value="4"/>
</dbReference>
<gene>
    <name evidence="8" type="ORF">MAR_020839</name>
</gene>
<dbReference type="Proteomes" id="UP001164746">
    <property type="component" value="Chromosome 5"/>
</dbReference>
<dbReference type="InterPro" id="IPR013783">
    <property type="entry name" value="Ig-like_fold"/>
</dbReference>
<dbReference type="SUPFAM" id="SSF48726">
    <property type="entry name" value="Immunoglobulin"/>
    <property type="match status" value="3"/>
</dbReference>
<dbReference type="PANTHER" id="PTHR11640">
    <property type="entry name" value="NEPHRIN"/>
    <property type="match status" value="1"/>
</dbReference>
<dbReference type="EMBL" id="CP111016">
    <property type="protein sequence ID" value="WAR05470.1"/>
    <property type="molecule type" value="Genomic_DNA"/>
</dbReference>
<protein>
    <submittedName>
        <fullName evidence="8">CNTN4-like protein</fullName>
    </submittedName>
</protein>
<feature type="domain" description="Ig-like" evidence="7">
    <location>
        <begin position="192"/>
        <end position="262"/>
    </location>
</feature>